<dbReference type="Pfam" id="PF05193">
    <property type="entry name" value="Peptidase_M16_C"/>
    <property type="match status" value="1"/>
</dbReference>
<sequence>MQLKSPTTQIKELTLVNGLKVIVGEISQATDAYFAVSYKVSARNELPNNAGINLILAGVLLNDNESTEVNDEAGLNSFHFEEFTTYVQPVRLTDLKSVFKHHAVLMRTPKMSEATLHAEIQRRNSHRAENDVFVSNISTPKEVIKLLFPRSGYANDAAGDPTTLADLDIEQLRAWHRRWYMPNNATLTVVGNVNADNILRWAEQYFSPIPNRPLESSNFTKEDSEPGKRHIELHKNTNEPLSIMAFNLPDLATFNDDPKASGTLDIIVELLTRYFLLMPDGYGSAHGTLNQDAGIFLLSVTALSAIQSPSQLEKGLHTYLNGLKQTLIDKQTLQQVRENCLTRLAEQEQNPLILTEVLLRLHYSKLPLSRRTEKHQALLSVTPMDIQGFANKYFTEPRMTTAHIFPMTDLSG</sequence>
<dbReference type="InterPro" id="IPR007863">
    <property type="entry name" value="Peptidase_M16_C"/>
</dbReference>
<evidence type="ECO:0000313" key="2">
    <source>
        <dbReference type="EMBL" id="MBV4521444.1"/>
    </source>
</evidence>
<feature type="domain" description="Peptidase M16 C-terminal" evidence="1">
    <location>
        <begin position="167"/>
        <end position="339"/>
    </location>
</feature>
<dbReference type="RefSeq" id="WP_217871948.1">
    <property type="nucleotide sequence ID" value="NZ_JAHSTU010000004.1"/>
</dbReference>
<keyword evidence="3" id="KW-1185">Reference proteome</keyword>
<dbReference type="Proteomes" id="UP001049200">
    <property type="component" value="Unassembled WGS sequence"/>
</dbReference>
<comment type="caution">
    <text evidence="2">The sequence shown here is derived from an EMBL/GenBank/DDBJ whole genome shotgun (WGS) entry which is preliminary data.</text>
</comment>
<dbReference type="PANTHER" id="PTHR43690:SF17">
    <property type="entry name" value="PROTEIN YHJJ"/>
    <property type="match status" value="1"/>
</dbReference>
<evidence type="ECO:0000313" key="3">
    <source>
        <dbReference type="Proteomes" id="UP001049200"/>
    </source>
</evidence>
<evidence type="ECO:0000259" key="1">
    <source>
        <dbReference type="Pfam" id="PF05193"/>
    </source>
</evidence>
<name>A0ABS6QRD0_9PSED</name>
<dbReference type="InterPro" id="IPR050626">
    <property type="entry name" value="Peptidase_M16"/>
</dbReference>
<dbReference type="EMBL" id="JAHSTU010000004">
    <property type="protein sequence ID" value="MBV4521444.1"/>
    <property type="molecule type" value="Genomic_DNA"/>
</dbReference>
<gene>
    <name evidence="2" type="ORF">KVG88_15395</name>
</gene>
<protein>
    <submittedName>
        <fullName evidence="2">Insulinase family protein</fullName>
    </submittedName>
</protein>
<organism evidence="2 3">
    <name type="scientific">Pseudomonas azerbaijanoccidentalis</name>
    <dbReference type="NCBI Taxonomy" id="2842347"/>
    <lineage>
        <taxon>Bacteria</taxon>
        <taxon>Pseudomonadati</taxon>
        <taxon>Pseudomonadota</taxon>
        <taxon>Gammaproteobacteria</taxon>
        <taxon>Pseudomonadales</taxon>
        <taxon>Pseudomonadaceae</taxon>
        <taxon>Pseudomonas</taxon>
    </lineage>
</organism>
<reference evidence="2" key="1">
    <citation type="submission" date="2021-06" db="EMBL/GenBank/DDBJ databases">
        <title>Updating the genus Pseudomonas: Description of 43 new species and partition of the Pseudomonas putida group.</title>
        <authorList>
            <person name="Girard L."/>
            <person name="Lood C."/>
            <person name="Vandamme P."/>
            <person name="Rokni-Zadeh H."/>
            <person name="Van Noort V."/>
            <person name="Hofte M."/>
            <person name="Lavigne R."/>
            <person name="De Mot R."/>
        </authorList>
    </citation>
    <scope>NUCLEOTIDE SEQUENCE</scope>
    <source>
        <strain evidence="2">SWRI74</strain>
    </source>
</reference>
<dbReference type="PANTHER" id="PTHR43690">
    <property type="entry name" value="NARDILYSIN"/>
    <property type="match status" value="1"/>
</dbReference>
<accession>A0ABS6QRD0</accession>
<proteinExistence type="predicted"/>